<comment type="subcellular location">
    <subcellularLocation>
        <location evidence="7">Nucleus</location>
        <location evidence="7">Nuclear pore complex</location>
    </subcellularLocation>
    <subcellularLocation>
        <location evidence="7">Nucleus membrane</location>
    </subcellularLocation>
</comment>
<comment type="caution">
    <text evidence="10">The sequence shown here is derived from an EMBL/GenBank/DDBJ whole genome shotgun (WGS) entry which is preliminary data.</text>
</comment>
<feature type="compositionally biased region" description="Low complexity" evidence="9">
    <location>
        <begin position="50"/>
        <end position="69"/>
    </location>
</feature>
<dbReference type="Gene3D" id="1.10.3450.20">
    <property type="match status" value="1"/>
</dbReference>
<dbReference type="GO" id="GO:0051028">
    <property type="term" value="P:mRNA transport"/>
    <property type="evidence" value="ECO:0007669"/>
    <property type="project" value="UniProtKB-KW"/>
</dbReference>
<evidence type="ECO:0000313" key="10">
    <source>
        <dbReference type="EMBL" id="KAL3763490.1"/>
    </source>
</evidence>
<evidence type="ECO:0000313" key="11">
    <source>
        <dbReference type="Proteomes" id="UP001530315"/>
    </source>
</evidence>
<proteinExistence type="inferred from homology"/>
<keyword evidence="7" id="KW-0472">Membrane</keyword>
<dbReference type="PANTHER" id="PTHR13003:SF2">
    <property type="entry name" value="NUCLEAR PORE COMPLEX PROTEIN NUP107"/>
    <property type="match status" value="1"/>
</dbReference>
<comment type="subunit">
    <text evidence="7">Part of the nuclear pore complex (NPC).</text>
</comment>
<feature type="region of interest" description="Disordered" evidence="9">
    <location>
        <begin position="28"/>
        <end position="115"/>
    </location>
</feature>
<dbReference type="InterPro" id="IPR007252">
    <property type="entry name" value="Nup84/Nup107"/>
</dbReference>
<evidence type="ECO:0000256" key="2">
    <source>
        <dbReference type="ARBA" id="ARBA00022816"/>
    </source>
</evidence>
<protein>
    <recommendedName>
        <fullName evidence="7">Nuclear pore complex protein</fullName>
    </recommendedName>
</protein>
<evidence type="ECO:0000256" key="4">
    <source>
        <dbReference type="ARBA" id="ARBA00023010"/>
    </source>
</evidence>
<comment type="similarity">
    <text evidence="7">Belongs to the nucleoporin Nup84/Nup107 family.</text>
</comment>
<dbReference type="Proteomes" id="UP001530315">
    <property type="component" value="Unassembled WGS sequence"/>
</dbReference>
<name>A0ABD3MH94_9STRA</name>
<keyword evidence="3" id="KW-0653">Protein transport</keyword>
<keyword evidence="11" id="KW-1185">Reference proteome</keyword>
<sequence>MASNNDPDEDDGVKAYNLIQAELGQWGLDFTPTSTPRRYSAGFSQYYDETPAPASTTTPATTTKPASSAHALRIQKKYEDDMEEEDGSPSPGTGRHGPVGIQTPEPPRRQAPMTDEQALVETTDEDMDAGRLIDDGMDSYRPYHDALYAYLQSKERLSKFSQRANDYSAMQIDGDEAVMGEQDDEGAHAAQSAMKNAEVTFLESLASICLSRVSGIVGGISLDGGNIWSEASKNEGNLWDLLAALRAECVSSLFYCVNGEELPDLILSNDPASMVDSAPADVLDACLGGGVSLPLQRLNAALGWIEACHGRRFEEALNQEYEGNADPLLPPPRRRTMWPGTLAALQKQRRSPSTSGAFHPDAPLQIALGTRSSSPVDVLSSLMPQDEMDDARLLRACFMLFQAGRVEEAVKLVTDCGQPWRAASWTGWEPLSADGAGNPTRALWKRKCRKILKKMAELVNMDSTTTEDTGMRGLYPSIAYEAAILSLLSDDVDAALNNPVFQTWEDGVCAILRAEVGIIQDDVLRSHHMARVEFAEGSGGHFPFPGTEFESYSRDMDDAPHGNWGDLAAALEKLDASPIAQIREDGGDPFRNGMISVLVGQNALKEYIEECAILSLETESNDEACFLRFITHLVLYVGTVLPEFCSRLSLPPGIDAATDSNISSLHELLILKYVAHLSSRRDLWPYVALYSSLLSTDNIIDTYSSFLIRVHSDRERQMFLNQARELFPKGFDCYILRYVVRGMIMCDANDWTREPGEEAAPLGVSPADARMMRSIHWFCYYPEHRPDALVAVNMLLRKFLLRSKSDTPDKDLYAAKLFIDRILPRDLIDVAVDQCQKKSQAIAGSISLSLVQNLEVEYLSIQGYLKAHTQYTQFLNDITKTSPCHKSNKLVGGAQSKHESEIADKMERNNFRHKKMGLCKIVIESASRVSDSLMDVLTFAGGWLIDANSNLDNEETESEEAKSRSEELEMIRNTYVPRAVFMLHEVFDKTAMWLEQIVHDTVAQFGSAGKEMLLTLYGSFDESDRTPDNLSMDSLSASRAAPGYWHKKSLSLASVVANDGNGLHEALNNAELESFLKLMAESHISLSPGASGAVHFGSG</sequence>
<dbReference type="GO" id="GO:0015031">
    <property type="term" value="P:protein transport"/>
    <property type="evidence" value="ECO:0007669"/>
    <property type="project" value="UniProtKB-KW"/>
</dbReference>
<evidence type="ECO:0000256" key="3">
    <source>
        <dbReference type="ARBA" id="ARBA00022927"/>
    </source>
</evidence>
<evidence type="ECO:0000256" key="5">
    <source>
        <dbReference type="ARBA" id="ARBA00023132"/>
    </source>
</evidence>
<reference evidence="10 11" key="1">
    <citation type="submission" date="2024-10" db="EMBL/GenBank/DDBJ databases">
        <title>Updated reference genomes for cyclostephanoid diatoms.</title>
        <authorList>
            <person name="Roberts W.R."/>
            <person name="Alverson A.J."/>
        </authorList>
    </citation>
    <scope>NUCLEOTIDE SEQUENCE [LARGE SCALE GENOMIC DNA]</scope>
    <source>
        <strain evidence="10 11">AJA276-08</strain>
    </source>
</reference>
<gene>
    <name evidence="10" type="ORF">ACHAW5_010882</name>
</gene>
<accession>A0ABD3MH94</accession>
<evidence type="ECO:0000256" key="7">
    <source>
        <dbReference type="RuleBase" id="RU365072"/>
    </source>
</evidence>
<evidence type="ECO:0000256" key="9">
    <source>
        <dbReference type="SAM" id="MobiDB-lite"/>
    </source>
</evidence>
<keyword evidence="8" id="KW-0175">Coiled coil</keyword>
<dbReference type="AlphaFoldDB" id="A0ABD3MH94"/>
<keyword evidence="4 7" id="KW-0811">Translocation</keyword>
<dbReference type="EMBL" id="JALLAZ020001800">
    <property type="protein sequence ID" value="KAL3763490.1"/>
    <property type="molecule type" value="Genomic_DNA"/>
</dbReference>
<keyword evidence="2" id="KW-0509">mRNA transport</keyword>
<dbReference type="GO" id="GO:0005643">
    <property type="term" value="C:nuclear pore"/>
    <property type="evidence" value="ECO:0007669"/>
    <property type="project" value="UniProtKB-SubCell"/>
</dbReference>
<organism evidence="10 11">
    <name type="scientific">Stephanodiscus triporus</name>
    <dbReference type="NCBI Taxonomy" id="2934178"/>
    <lineage>
        <taxon>Eukaryota</taxon>
        <taxon>Sar</taxon>
        <taxon>Stramenopiles</taxon>
        <taxon>Ochrophyta</taxon>
        <taxon>Bacillariophyta</taxon>
        <taxon>Coscinodiscophyceae</taxon>
        <taxon>Thalassiosirophycidae</taxon>
        <taxon>Stephanodiscales</taxon>
        <taxon>Stephanodiscaceae</taxon>
        <taxon>Stephanodiscus</taxon>
    </lineage>
</organism>
<dbReference type="GO" id="GO:0017056">
    <property type="term" value="F:structural constituent of nuclear pore"/>
    <property type="evidence" value="ECO:0007669"/>
    <property type="project" value="UniProtKB-UniRule"/>
</dbReference>
<evidence type="ECO:0000256" key="6">
    <source>
        <dbReference type="ARBA" id="ARBA00023242"/>
    </source>
</evidence>
<keyword evidence="6 7" id="KW-0539">Nucleus</keyword>
<dbReference type="PANTHER" id="PTHR13003">
    <property type="entry name" value="NUP107-RELATED"/>
    <property type="match status" value="1"/>
</dbReference>
<keyword evidence="5 7" id="KW-0906">Nuclear pore complex</keyword>
<keyword evidence="1 7" id="KW-0813">Transport</keyword>
<dbReference type="GO" id="GO:0031965">
    <property type="term" value="C:nuclear membrane"/>
    <property type="evidence" value="ECO:0007669"/>
    <property type="project" value="UniProtKB-SubCell"/>
</dbReference>
<comment type="function">
    <text evidence="7">Functions as a component of the nuclear pore complex (NPC).</text>
</comment>
<feature type="coiled-coil region" evidence="8">
    <location>
        <begin position="944"/>
        <end position="971"/>
    </location>
</feature>
<dbReference type="Pfam" id="PF04121">
    <property type="entry name" value="Nup84_Nup100"/>
    <property type="match status" value="1"/>
</dbReference>
<dbReference type="Gene3D" id="1.20.190.50">
    <property type="match status" value="1"/>
</dbReference>
<evidence type="ECO:0000256" key="1">
    <source>
        <dbReference type="ARBA" id="ARBA00022448"/>
    </source>
</evidence>
<evidence type="ECO:0000256" key="8">
    <source>
        <dbReference type="SAM" id="Coils"/>
    </source>
</evidence>